<dbReference type="EMBL" id="BNJK01000002">
    <property type="protein sequence ID" value="GHP00394.1"/>
    <property type="molecule type" value="Genomic_DNA"/>
</dbReference>
<protein>
    <recommendedName>
        <fullName evidence="3">Transposase</fullName>
    </recommendedName>
</protein>
<sequence>MQVQVSLILDISARASVTEMEQQIMHAGREGMRQAMKESVRAWEKQQRCCPHCGSQELRVEGTVSRRLQLLFGPVRLALRRYRCQQCLYRWCPARSLFSGLHQQRISPGLRQAAILAGASWLYRQATHLLAELSGGAVLQKSGEPKKV</sequence>
<evidence type="ECO:0000313" key="2">
    <source>
        <dbReference type="Proteomes" id="UP000597444"/>
    </source>
</evidence>
<proteinExistence type="predicted"/>
<accession>A0A8J3IXP5</accession>
<gene>
    <name evidence="1" type="ORF">KSF_104410</name>
</gene>
<dbReference type="Proteomes" id="UP000597444">
    <property type="component" value="Unassembled WGS sequence"/>
</dbReference>
<reference evidence="1" key="1">
    <citation type="submission" date="2020-10" db="EMBL/GenBank/DDBJ databases">
        <title>Taxonomic study of unclassified bacteria belonging to the class Ktedonobacteria.</title>
        <authorList>
            <person name="Yabe S."/>
            <person name="Wang C.M."/>
            <person name="Zheng Y."/>
            <person name="Sakai Y."/>
            <person name="Cavaletti L."/>
            <person name="Monciardini P."/>
            <person name="Donadio S."/>
        </authorList>
    </citation>
    <scope>NUCLEOTIDE SEQUENCE</scope>
    <source>
        <strain evidence="1">ID150040</strain>
    </source>
</reference>
<comment type="caution">
    <text evidence="1">The sequence shown here is derived from an EMBL/GenBank/DDBJ whole genome shotgun (WGS) entry which is preliminary data.</text>
</comment>
<dbReference type="RefSeq" id="WP_220210912.1">
    <property type="nucleotide sequence ID" value="NZ_BNJK01000002.1"/>
</dbReference>
<organism evidence="1 2">
    <name type="scientific">Reticulibacter mediterranei</name>
    <dbReference type="NCBI Taxonomy" id="2778369"/>
    <lineage>
        <taxon>Bacteria</taxon>
        <taxon>Bacillati</taxon>
        <taxon>Chloroflexota</taxon>
        <taxon>Ktedonobacteria</taxon>
        <taxon>Ktedonobacterales</taxon>
        <taxon>Reticulibacteraceae</taxon>
        <taxon>Reticulibacter</taxon>
    </lineage>
</organism>
<keyword evidence="2" id="KW-1185">Reference proteome</keyword>
<evidence type="ECO:0008006" key="3">
    <source>
        <dbReference type="Google" id="ProtNLM"/>
    </source>
</evidence>
<name>A0A8J3IXP5_9CHLR</name>
<dbReference type="AlphaFoldDB" id="A0A8J3IXP5"/>
<evidence type="ECO:0000313" key="1">
    <source>
        <dbReference type="EMBL" id="GHP00394.1"/>
    </source>
</evidence>